<dbReference type="Proteomes" id="UP001604277">
    <property type="component" value="Unassembled WGS sequence"/>
</dbReference>
<evidence type="ECO:0000259" key="2">
    <source>
        <dbReference type="Pfam" id="PF24818"/>
    </source>
</evidence>
<protein>
    <recommendedName>
        <fullName evidence="2">TRF2/HOY1 PH-like domain-containing protein</fullName>
    </recommendedName>
</protein>
<sequence>MVQLMESFGTVCFSGSSRSMMNVEDFVEGEYDRLTKRRRSFQDPSPSLVNQWSSGDHESPIQPLQYNPMDEPSPLGLRLRKSESFLELIQMRLSQRNTTSLTVKSSENLNSPSQKDAKGTTTSGANDKLKASNFPASLLSIGSWEYVSSYENDLVVKCYFAKHKLVWEVLEGGLKSKIEIQWSDITALKATCPDNGPGTLTIVLARQPIFFKETNPQPRKHTLWKPTSDFTDGQASINRKHFLQCPPGVLNKHYEKLIQCDRRLYILSRQLEIVIDSPYFEAHASVLKNPEESRGCEFDSLAAAQGYSPSSFQDIESAAAAQSSPLSFGQNPMGVTVKHTSKEEAPSPSSVMDTRAIEWNGTTEGLGFLEQKSWEQLKVPGLRPSMSMSDLVNHIENCISEQVTSECVPSDKASELWDVMENIKQDLLSDTQCATGLDEKSLLKKVDSLSCLLHDPATSSSAKVNEVANCGIHVVSNLTNDSMHEKTSNGILASQENYMSAFGRMPVAPSMSRIDSFGEFTDIGIRFSKRWLTERNGLRPKQIV</sequence>
<keyword evidence="4" id="KW-1185">Reference proteome</keyword>
<dbReference type="Pfam" id="PF24818">
    <property type="entry name" value="PH_TRF2_HOY1"/>
    <property type="match status" value="1"/>
</dbReference>
<feature type="compositionally biased region" description="Polar residues" evidence="1">
    <location>
        <begin position="99"/>
        <end position="125"/>
    </location>
</feature>
<feature type="compositionally biased region" description="Polar residues" evidence="1">
    <location>
        <begin position="42"/>
        <end position="54"/>
    </location>
</feature>
<feature type="domain" description="TRF2/HOY1 PH-like" evidence="2">
    <location>
        <begin position="133"/>
        <end position="251"/>
    </location>
</feature>
<feature type="region of interest" description="Disordered" evidence="1">
    <location>
        <begin position="99"/>
        <end position="127"/>
    </location>
</feature>
<dbReference type="AlphaFoldDB" id="A0ABD1SP01"/>
<evidence type="ECO:0000313" key="3">
    <source>
        <dbReference type="EMBL" id="KAL2502427.1"/>
    </source>
</evidence>
<name>A0ABD1SP01_9LAMI</name>
<comment type="caution">
    <text evidence="3">The sequence shown here is derived from an EMBL/GenBank/DDBJ whole genome shotgun (WGS) entry which is preliminary data.</text>
</comment>
<dbReference type="InterPro" id="IPR057939">
    <property type="entry name" value="TRF2_HOY1_PH"/>
</dbReference>
<organism evidence="3 4">
    <name type="scientific">Forsythia ovata</name>
    <dbReference type="NCBI Taxonomy" id="205694"/>
    <lineage>
        <taxon>Eukaryota</taxon>
        <taxon>Viridiplantae</taxon>
        <taxon>Streptophyta</taxon>
        <taxon>Embryophyta</taxon>
        <taxon>Tracheophyta</taxon>
        <taxon>Spermatophyta</taxon>
        <taxon>Magnoliopsida</taxon>
        <taxon>eudicotyledons</taxon>
        <taxon>Gunneridae</taxon>
        <taxon>Pentapetalae</taxon>
        <taxon>asterids</taxon>
        <taxon>lamiids</taxon>
        <taxon>Lamiales</taxon>
        <taxon>Oleaceae</taxon>
        <taxon>Forsythieae</taxon>
        <taxon>Forsythia</taxon>
    </lineage>
</organism>
<evidence type="ECO:0000256" key="1">
    <source>
        <dbReference type="SAM" id="MobiDB-lite"/>
    </source>
</evidence>
<feature type="region of interest" description="Disordered" evidence="1">
    <location>
        <begin position="37"/>
        <end position="67"/>
    </location>
</feature>
<dbReference type="PANTHER" id="PTHR33494:SF27">
    <property type="entry name" value="ATP-DEPENDENT DNA HELICASE"/>
    <property type="match status" value="1"/>
</dbReference>
<dbReference type="EMBL" id="JBFOLJ010000010">
    <property type="protein sequence ID" value="KAL2502427.1"/>
    <property type="molecule type" value="Genomic_DNA"/>
</dbReference>
<accession>A0ABD1SP01</accession>
<evidence type="ECO:0000313" key="4">
    <source>
        <dbReference type="Proteomes" id="UP001604277"/>
    </source>
</evidence>
<reference evidence="4" key="1">
    <citation type="submission" date="2024-07" db="EMBL/GenBank/DDBJ databases">
        <title>Two chromosome-level genome assemblies of Korean endemic species Abeliophyllum distichum and Forsythia ovata (Oleaceae).</title>
        <authorList>
            <person name="Jang H."/>
        </authorList>
    </citation>
    <scope>NUCLEOTIDE SEQUENCE [LARGE SCALE GENOMIC DNA]</scope>
</reference>
<dbReference type="PANTHER" id="PTHR33494">
    <property type="entry name" value="OS02G0793800 PROTEIN"/>
    <property type="match status" value="1"/>
</dbReference>
<proteinExistence type="predicted"/>
<gene>
    <name evidence="3" type="ORF">Fot_36275</name>
</gene>